<evidence type="ECO:0000256" key="1">
    <source>
        <dbReference type="SAM" id="SignalP"/>
    </source>
</evidence>
<protein>
    <submittedName>
        <fullName evidence="2">Chemosensory Protein</fullName>
    </submittedName>
</protein>
<dbReference type="AlphaFoldDB" id="A0A0K8TW01"/>
<proteinExistence type="predicted"/>
<evidence type="ECO:0000313" key="2">
    <source>
        <dbReference type="EMBL" id="JAI18220.1"/>
    </source>
</evidence>
<sequence length="122" mass="14162">MSIRCLVLVSVLAVTVADFYSSKYDDFDIQPILENDRIMLSYTKCFLDQGPCTPDAKDFKKVIPEALQTTCGKCTPKQKQLIKKVIKGIMETHPDSWKELVEKFDKDKKYRENFDKFLAEEE</sequence>
<reference evidence="2" key="1">
    <citation type="journal article" date="2015" name="PLoS ONE">
        <title>The Peripheral Olfactory Repertoire of the Lightbrown Apple Moth, Epiphyas postvittana.</title>
        <authorList>
            <person name="Corcoran J.A."/>
            <person name="Jordan M.D."/>
            <person name="Thrimawithana A.H."/>
            <person name="Crowhurst R.N."/>
            <person name="Newcomb R.D."/>
        </authorList>
    </citation>
    <scope>NUCLEOTIDE SEQUENCE</scope>
</reference>
<dbReference type="InterPro" id="IPR036682">
    <property type="entry name" value="OS_D_A10/PebIII_sf"/>
</dbReference>
<feature type="chain" id="PRO_5005520397" evidence="1">
    <location>
        <begin position="18"/>
        <end position="122"/>
    </location>
</feature>
<dbReference type="EMBL" id="GCVX01000010">
    <property type="protein sequence ID" value="JAI18220.1"/>
    <property type="molecule type" value="Transcribed_RNA"/>
</dbReference>
<dbReference type="InterPro" id="IPR005055">
    <property type="entry name" value="A10/PebIII"/>
</dbReference>
<accession>A0A0K8TW01</accession>
<dbReference type="Pfam" id="PF03392">
    <property type="entry name" value="OS-D"/>
    <property type="match status" value="1"/>
</dbReference>
<dbReference type="PANTHER" id="PTHR11257">
    <property type="entry name" value="CHEMOSENSORY PROTEIN-RELATED"/>
    <property type="match status" value="1"/>
</dbReference>
<dbReference type="SUPFAM" id="SSF100910">
    <property type="entry name" value="Chemosensory protein Csp2"/>
    <property type="match status" value="1"/>
</dbReference>
<name>A0A0K8TW01_EPIPO</name>
<feature type="signal peptide" evidence="1">
    <location>
        <begin position="1"/>
        <end position="17"/>
    </location>
</feature>
<dbReference type="Gene3D" id="1.10.2080.10">
    <property type="entry name" value="Insect odorant-binding protein A10/Ejaculatory bulb-specific protein 3"/>
    <property type="match status" value="1"/>
</dbReference>
<organism evidence="2">
    <name type="scientific">Epiphyas postvittana</name>
    <name type="common">Light brown apple moth</name>
    <dbReference type="NCBI Taxonomy" id="65032"/>
    <lineage>
        <taxon>Eukaryota</taxon>
        <taxon>Metazoa</taxon>
        <taxon>Ecdysozoa</taxon>
        <taxon>Arthropoda</taxon>
        <taxon>Hexapoda</taxon>
        <taxon>Insecta</taxon>
        <taxon>Pterygota</taxon>
        <taxon>Neoptera</taxon>
        <taxon>Endopterygota</taxon>
        <taxon>Lepidoptera</taxon>
        <taxon>Glossata</taxon>
        <taxon>Ditrysia</taxon>
        <taxon>Tortricoidea</taxon>
        <taxon>Tortricidae</taxon>
        <taxon>Tortricinae</taxon>
        <taxon>Epiphyas</taxon>
    </lineage>
</organism>
<dbReference type="PANTHER" id="PTHR11257:SF13">
    <property type="entry name" value="GEO07322P1"/>
    <property type="match status" value="1"/>
</dbReference>
<keyword evidence="1" id="KW-0732">Signal</keyword>